<organism evidence="1 2">
    <name type="scientific">Capnocytophaga canimorsus</name>
    <dbReference type="NCBI Taxonomy" id="28188"/>
    <lineage>
        <taxon>Bacteria</taxon>
        <taxon>Pseudomonadati</taxon>
        <taxon>Bacteroidota</taxon>
        <taxon>Flavobacteriia</taxon>
        <taxon>Flavobacteriales</taxon>
        <taxon>Flavobacteriaceae</taxon>
        <taxon>Capnocytophaga</taxon>
    </lineage>
</organism>
<sequence length="68" mass="7287">MIQQGIKKGFQLLAISLPCLFLGPVVIHSAFTNKAHPLFIPVLLIGIAIACFGAIIGFKGIRKIVESL</sequence>
<evidence type="ECO:0000313" key="1">
    <source>
        <dbReference type="EMBL" id="CEN39823.1"/>
    </source>
</evidence>
<dbReference type="Pfam" id="PF19589">
    <property type="entry name" value="DUF6095"/>
    <property type="match status" value="1"/>
</dbReference>
<dbReference type="EMBL" id="CDOE01000075">
    <property type="protein sequence ID" value="CEN39823.1"/>
    <property type="molecule type" value="Genomic_DNA"/>
</dbReference>
<dbReference type="Proteomes" id="UP000044026">
    <property type="component" value="Unassembled WGS sequence"/>
</dbReference>
<dbReference type="GeneID" id="69581292"/>
<protein>
    <submittedName>
        <fullName evidence="1">Uncharacterized protein</fullName>
    </submittedName>
</protein>
<accession>A0A0B7HQK0</accession>
<name>A0A0B7HQK0_9FLAO</name>
<gene>
    <name evidence="1" type="ORF">CCAN12_770071</name>
</gene>
<dbReference type="InterPro" id="IPR046077">
    <property type="entry name" value="DUF6095"/>
</dbReference>
<dbReference type="AlphaFoldDB" id="A0A0B7HQK0"/>
<proteinExistence type="predicted"/>
<dbReference type="RefSeq" id="WP_042001485.1">
    <property type="nucleotide sequence ID" value="NZ_CP022382.1"/>
</dbReference>
<evidence type="ECO:0000313" key="2">
    <source>
        <dbReference type="Proteomes" id="UP000044026"/>
    </source>
</evidence>
<reference evidence="1 2" key="1">
    <citation type="submission" date="2015-01" db="EMBL/GenBank/DDBJ databases">
        <authorList>
            <person name="Xiang T."/>
            <person name="Song Y."/>
            <person name="Huang L."/>
            <person name="Wang B."/>
            <person name="Wu P."/>
        </authorList>
    </citation>
    <scope>NUCLEOTIDE SEQUENCE [LARGE SCALE GENOMIC DNA]</scope>
    <source>
        <strain evidence="1 2">Cc12</strain>
    </source>
</reference>